<dbReference type="PANTHER" id="PTHR33223">
    <property type="entry name" value="CCHC-TYPE DOMAIN-CONTAINING PROTEIN"/>
    <property type="match status" value="1"/>
</dbReference>
<evidence type="ECO:0000313" key="4">
    <source>
        <dbReference type="Proteomes" id="UP000797356"/>
    </source>
</evidence>
<dbReference type="EMBL" id="CM017880">
    <property type="protein sequence ID" value="KAG1361351.1"/>
    <property type="molecule type" value="Genomic_DNA"/>
</dbReference>
<organism evidence="3 4">
    <name type="scientific">Cocos nucifera</name>
    <name type="common">Coconut palm</name>
    <dbReference type="NCBI Taxonomy" id="13894"/>
    <lineage>
        <taxon>Eukaryota</taxon>
        <taxon>Viridiplantae</taxon>
        <taxon>Streptophyta</taxon>
        <taxon>Embryophyta</taxon>
        <taxon>Tracheophyta</taxon>
        <taxon>Spermatophyta</taxon>
        <taxon>Magnoliopsida</taxon>
        <taxon>Liliopsida</taxon>
        <taxon>Arecaceae</taxon>
        <taxon>Arecoideae</taxon>
        <taxon>Cocoseae</taxon>
        <taxon>Attaleinae</taxon>
        <taxon>Cocos</taxon>
    </lineage>
</organism>
<dbReference type="OrthoDB" id="786775at2759"/>
<reference evidence="3" key="2">
    <citation type="submission" date="2019-07" db="EMBL/GenBank/DDBJ databases">
        <authorList>
            <person name="Yang Y."/>
            <person name="Bocs S."/>
            <person name="Baudouin L."/>
        </authorList>
    </citation>
    <scope>NUCLEOTIDE SEQUENCE</scope>
    <source>
        <tissue evidence="3">Spear leaf of Hainan Tall coconut</tissue>
    </source>
</reference>
<dbReference type="Proteomes" id="UP000797356">
    <property type="component" value="Chromosome 9"/>
</dbReference>
<keyword evidence="4" id="KW-1185">Reference proteome</keyword>
<evidence type="ECO:0000259" key="2">
    <source>
        <dbReference type="Pfam" id="PF03732"/>
    </source>
</evidence>
<evidence type="ECO:0000256" key="1">
    <source>
        <dbReference type="SAM" id="MobiDB-lite"/>
    </source>
</evidence>
<gene>
    <name evidence="3" type="ORF">COCNU_09G008140</name>
</gene>
<accession>A0A8K0N851</accession>
<dbReference type="PANTHER" id="PTHR33223:SF10">
    <property type="entry name" value="AMINOTRANSFERASE-LIKE PLANT MOBILE DOMAIN-CONTAINING PROTEIN"/>
    <property type="match status" value="1"/>
</dbReference>
<feature type="compositionally biased region" description="Basic residues" evidence="1">
    <location>
        <begin position="178"/>
        <end position="189"/>
    </location>
</feature>
<sequence>MMMLLHGAPDAILCRTFPSILKGAVRNLYSALKLSTILSFDQMSQQFTSHFVSSRHPRRSSDFLMNVKQKQGKSIWAYVTRFNAAALEVRDLDQSIAMAALKGGIQKIDLLFSLEKKYLRNFADMLARAEGYARAEEAFKTKDNKVGGERQVGESDRLAEEGKPSKARPHSRTPSERRRVRTPPRARRRGSLDGRTHRGSPKQ</sequence>
<proteinExistence type="predicted"/>
<evidence type="ECO:0000313" key="3">
    <source>
        <dbReference type="EMBL" id="KAG1361351.1"/>
    </source>
</evidence>
<dbReference type="InterPro" id="IPR005162">
    <property type="entry name" value="Retrotrans_gag_dom"/>
</dbReference>
<dbReference type="Pfam" id="PF03732">
    <property type="entry name" value="Retrotrans_gag"/>
    <property type="match status" value="1"/>
</dbReference>
<feature type="compositionally biased region" description="Basic and acidic residues" evidence="1">
    <location>
        <begin position="143"/>
        <end position="164"/>
    </location>
</feature>
<comment type="caution">
    <text evidence="3">The sequence shown here is derived from an EMBL/GenBank/DDBJ whole genome shotgun (WGS) entry which is preliminary data.</text>
</comment>
<reference evidence="3" key="1">
    <citation type="journal article" date="2017" name="Gigascience">
        <title>The genome draft of coconut (Cocos nucifera).</title>
        <authorList>
            <person name="Xiao Y."/>
            <person name="Xu P."/>
            <person name="Fan H."/>
            <person name="Baudouin L."/>
            <person name="Xia W."/>
            <person name="Bocs S."/>
            <person name="Xu J."/>
            <person name="Li Q."/>
            <person name="Guo A."/>
            <person name="Zhou L."/>
            <person name="Li J."/>
            <person name="Wu Y."/>
            <person name="Ma Z."/>
            <person name="Armero A."/>
            <person name="Issali A.E."/>
            <person name="Liu N."/>
            <person name="Peng M."/>
            <person name="Yang Y."/>
        </authorList>
    </citation>
    <scope>NUCLEOTIDE SEQUENCE</scope>
    <source>
        <tissue evidence="3">Spear leaf of Hainan Tall coconut</tissue>
    </source>
</reference>
<feature type="domain" description="Retrotransposon gag" evidence="2">
    <location>
        <begin position="17"/>
        <end position="105"/>
    </location>
</feature>
<feature type="region of interest" description="Disordered" evidence="1">
    <location>
        <begin position="143"/>
        <end position="203"/>
    </location>
</feature>
<dbReference type="AlphaFoldDB" id="A0A8K0N851"/>
<protein>
    <recommendedName>
        <fullName evidence="2">Retrotransposon gag domain-containing protein</fullName>
    </recommendedName>
</protein>
<name>A0A8K0N851_COCNU</name>